<protein>
    <submittedName>
        <fullName evidence="1">RNI-like protein</fullName>
    </submittedName>
</protein>
<dbReference type="EMBL" id="CM037029">
    <property type="protein sequence ID" value="KAH7653638.1"/>
    <property type="molecule type" value="Genomic_DNA"/>
</dbReference>
<organism evidence="1 2">
    <name type="scientific">Dioscorea alata</name>
    <name type="common">Purple yam</name>
    <dbReference type="NCBI Taxonomy" id="55571"/>
    <lineage>
        <taxon>Eukaryota</taxon>
        <taxon>Viridiplantae</taxon>
        <taxon>Streptophyta</taxon>
        <taxon>Embryophyta</taxon>
        <taxon>Tracheophyta</taxon>
        <taxon>Spermatophyta</taxon>
        <taxon>Magnoliopsida</taxon>
        <taxon>Liliopsida</taxon>
        <taxon>Dioscoreales</taxon>
        <taxon>Dioscoreaceae</taxon>
        <taxon>Dioscorea</taxon>
    </lineage>
</organism>
<name>A0ACB7U044_DIOAL</name>
<keyword evidence="2" id="KW-1185">Reference proteome</keyword>
<gene>
    <name evidence="1" type="ORF">IHE45_19G093100</name>
</gene>
<proteinExistence type="predicted"/>
<evidence type="ECO:0000313" key="1">
    <source>
        <dbReference type="EMBL" id="KAH7653638.1"/>
    </source>
</evidence>
<comment type="caution">
    <text evidence="1">The sequence shown here is derived from an EMBL/GenBank/DDBJ whole genome shotgun (WGS) entry which is preliminary data.</text>
</comment>
<sequence>MSRMLWFSIITHYLNCPELNDLNLNSCTNLHPERLLLQCPNLENIHASGCQDSLIGAIEDQVFNKLNTKENQLPSKRLADGSKRVQEMEIPEAYIESLLKNGRASLGDALYKSITVDYFDPEEFLSSIDLSSEHKILDLKNKIEASVVIWKRKMHNKDSKSPWGSAVSLEKREQFEDRAETILLILKHRFPGIPQSSLDISKIQYNKDVGQSILESYSRVIESLGYTVMSRIDDVLYADLIARDPSLLEQAKKWLSLDVEPVKVLDAKLEIEKLNNMEGTQCMTLFDFMGWQEDQEAEVKSGNTTNTTT</sequence>
<dbReference type="Proteomes" id="UP000827976">
    <property type="component" value="Chromosome 19"/>
</dbReference>
<reference evidence="2" key="1">
    <citation type="journal article" date="2022" name="Nat. Commun.">
        <title>Chromosome evolution and the genetic basis of agronomically important traits in greater yam.</title>
        <authorList>
            <person name="Bredeson J.V."/>
            <person name="Lyons J.B."/>
            <person name="Oniyinde I.O."/>
            <person name="Okereke N.R."/>
            <person name="Kolade O."/>
            <person name="Nnabue I."/>
            <person name="Nwadili C.O."/>
            <person name="Hribova E."/>
            <person name="Parker M."/>
            <person name="Nwogha J."/>
            <person name="Shu S."/>
            <person name="Carlson J."/>
            <person name="Kariba R."/>
            <person name="Muthemba S."/>
            <person name="Knop K."/>
            <person name="Barton G.J."/>
            <person name="Sherwood A.V."/>
            <person name="Lopez-Montes A."/>
            <person name="Asiedu R."/>
            <person name="Jamnadass R."/>
            <person name="Muchugi A."/>
            <person name="Goodstein D."/>
            <person name="Egesi C.N."/>
            <person name="Featherston J."/>
            <person name="Asfaw A."/>
            <person name="Simpson G.G."/>
            <person name="Dolezel J."/>
            <person name="Hendre P.S."/>
            <person name="Van Deynze A."/>
            <person name="Kumar P.L."/>
            <person name="Obidiegwu J.E."/>
            <person name="Bhattacharjee R."/>
            <person name="Rokhsar D.S."/>
        </authorList>
    </citation>
    <scope>NUCLEOTIDE SEQUENCE [LARGE SCALE GENOMIC DNA]</scope>
    <source>
        <strain evidence="2">cv. TDa95/00328</strain>
    </source>
</reference>
<evidence type="ECO:0000313" key="2">
    <source>
        <dbReference type="Proteomes" id="UP000827976"/>
    </source>
</evidence>
<accession>A0ACB7U044</accession>